<proteinExistence type="predicted"/>
<protein>
    <submittedName>
        <fullName evidence="2">Uncharacterized protein</fullName>
    </submittedName>
</protein>
<dbReference type="STRING" id="1236973.JCM9157_1101"/>
<evidence type="ECO:0000313" key="2">
    <source>
        <dbReference type="EMBL" id="GAE34068.1"/>
    </source>
</evidence>
<comment type="caution">
    <text evidence="2">The sequence shown here is derived from an EMBL/GenBank/DDBJ whole genome shotgun (WGS) entry which is preliminary data.</text>
</comment>
<evidence type="ECO:0000313" key="3">
    <source>
        <dbReference type="Proteomes" id="UP000018896"/>
    </source>
</evidence>
<sequence length="110" mass="13110">MGTRLENNDRKNIDKTLNDLQLILQSLDQTLQNIQSPNLRRKLSNIKKQLSSFKSEVVEAELDYRHSLDREVKRRMRLDDERFRTNYNHNTDGRMKGVYYSGHGDMGRKR</sequence>
<accession>W4QR00</accession>
<keyword evidence="3" id="KW-1185">Reference proteome</keyword>
<dbReference type="Proteomes" id="UP000018896">
    <property type="component" value="Unassembled WGS sequence"/>
</dbReference>
<dbReference type="EMBL" id="BAUV01000005">
    <property type="protein sequence ID" value="GAE34068.1"/>
    <property type="molecule type" value="Genomic_DNA"/>
</dbReference>
<reference evidence="2 3" key="1">
    <citation type="journal article" date="2014" name="Genome Announc.">
        <title>Draft Genome Sequences of Three Alkaliphilic Bacillus Strains, Bacillus wakoensis JCM 9140T, Bacillus akibai JCM 9157T, and Bacillus hemicellulosilyticus JCM 9152T.</title>
        <authorList>
            <person name="Yuki M."/>
            <person name="Oshima K."/>
            <person name="Suda W."/>
            <person name="Oshida Y."/>
            <person name="Kitamura K."/>
            <person name="Iida T."/>
            <person name="Hattori M."/>
            <person name="Ohkuma M."/>
        </authorList>
    </citation>
    <scope>NUCLEOTIDE SEQUENCE [LARGE SCALE GENOMIC DNA]</scope>
    <source>
        <strain evidence="2 3">JCM 9157</strain>
    </source>
</reference>
<name>W4QR00_HALA3</name>
<dbReference type="AlphaFoldDB" id="W4QR00"/>
<feature type="region of interest" description="Disordered" evidence="1">
    <location>
        <begin position="85"/>
        <end position="110"/>
    </location>
</feature>
<organism evidence="2 3">
    <name type="scientific">Halalkalibacter akibai (strain ATCC 43226 / DSM 21942 / CIP 109018 / JCM 9157 / 1139)</name>
    <name type="common">Bacillus akibai</name>
    <dbReference type="NCBI Taxonomy" id="1236973"/>
    <lineage>
        <taxon>Bacteria</taxon>
        <taxon>Bacillati</taxon>
        <taxon>Bacillota</taxon>
        <taxon>Bacilli</taxon>
        <taxon>Bacillales</taxon>
        <taxon>Bacillaceae</taxon>
        <taxon>Halalkalibacter</taxon>
    </lineage>
</organism>
<evidence type="ECO:0000256" key="1">
    <source>
        <dbReference type="SAM" id="MobiDB-lite"/>
    </source>
</evidence>
<dbReference type="RefSeq" id="WP_035662809.1">
    <property type="nucleotide sequence ID" value="NZ_BAUV01000005.1"/>
</dbReference>
<gene>
    <name evidence="2" type="ORF">JCM9157_1101</name>
</gene>